<gene>
    <name evidence="2" type="ORF">OXX778_LOCUS5613</name>
</gene>
<feature type="region of interest" description="Disordered" evidence="1">
    <location>
        <begin position="55"/>
        <end position="136"/>
    </location>
</feature>
<organism evidence="2 3">
    <name type="scientific">Brachionus calyciflorus</name>
    <dbReference type="NCBI Taxonomy" id="104777"/>
    <lineage>
        <taxon>Eukaryota</taxon>
        <taxon>Metazoa</taxon>
        <taxon>Spiralia</taxon>
        <taxon>Gnathifera</taxon>
        <taxon>Rotifera</taxon>
        <taxon>Eurotatoria</taxon>
        <taxon>Monogononta</taxon>
        <taxon>Pseudotrocha</taxon>
        <taxon>Ploima</taxon>
        <taxon>Brachionidae</taxon>
        <taxon>Brachionus</taxon>
    </lineage>
</organism>
<dbReference type="AlphaFoldDB" id="A0A813RQ07"/>
<keyword evidence="3" id="KW-1185">Reference proteome</keyword>
<name>A0A813RQ07_9BILA</name>
<proteinExistence type="predicted"/>
<dbReference type="EMBL" id="CAJNOC010000623">
    <property type="protein sequence ID" value="CAF0783968.1"/>
    <property type="molecule type" value="Genomic_DNA"/>
</dbReference>
<dbReference type="OrthoDB" id="10417394at2759"/>
<comment type="caution">
    <text evidence="2">The sequence shown here is derived from an EMBL/GenBank/DDBJ whole genome shotgun (WGS) entry which is preliminary data.</text>
</comment>
<evidence type="ECO:0000256" key="1">
    <source>
        <dbReference type="SAM" id="MobiDB-lite"/>
    </source>
</evidence>
<evidence type="ECO:0000313" key="2">
    <source>
        <dbReference type="EMBL" id="CAF0783968.1"/>
    </source>
</evidence>
<feature type="compositionally biased region" description="Basic and acidic residues" evidence="1">
    <location>
        <begin position="73"/>
        <end position="102"/>
    </location>
</feature>
<accession>A0A813RQ07</accession>
<evidence type="ECO:0000313" key="3">
    <source>
        <dbReference type="Proteomes" id="UP000663879"/>
    </source>
</evidence>
<reference evidence="2" key="1">
    <citation type="submission" date="2021-02" db="EMBL/GenBank/DDBJ databases">
        <authorList>
            <person name="Nowell W R."/>
        </authorList>
    </citation>
    <scope>NUCLEOTIDE SEQUENCE</scope>
    <source>
        <strain evidence="2">Ploen Becks lab</strain>
    </source>
</reference>
<protein>
    <submittedName>
        <fullName evidence="2">Uncharacterized protein</fullName>
    </submittedName>
</protein>
<dbReference type="Proteomes" id="UP000663879">
    <property type="component" value="Unassembled WGS sequence"/>
</dbReference>
<sequence>MPGASGHGKWPVEYGVGVKEDRISPKCAICTQKNCFSCEHTLTVRNAIFNHQPYLNPTEDFSIADRNSRKRRLELEEQQKKDKKNLEKPDRKIRNSQQDKKSQNNKSSSTSLAKNNQINPTEGDEKKAKKSKCTIL</sequence>